<dbReference type="EMBL" id="QOUW02000236">
    <property type="protein sequence ID" value="RIW00015.1"/>
    <property type="molecule type" value="Genomic_DNA"/>
</dbReference>
<comment type="caution">
    <text evidence="3">The sequence shown here is derived from an EMBL/GenBank/DDBJ whole genome shotgun (WGS) entry which is preliminary data.</text>
</comment>
<name>A0A8B3DAQ9_VIBHA</name>
<dbReference type="InterPro" id="IPR003615">
    <property type="entry name" value="HNH_nuc"/>
</dbReference>
<protein>
    <submittedName>
        <fullName evidence="3">HNH endonuclease</fullName>
    </submittedName>
</protein>
<dbReference type="GO" id="GO:0004519">
    <property type="term" value="F:endonuclease activity"/>
    <property type="evidence" value="ECO:0007669"/>
    <property type="project" value="UniProtKB-KW"/>
</dbReference>
<evidence type="ECO:0000313" key="3">
    <source>
        <dbReference type="EMBL" id="RIW00015.1"/>
    </source>
</evidence>
<evidence type="ECO:0000256" key="1">
    <source>
        <dbReference type="SAM" id="MobiDB-lite"/>
    </source>
</evidence>
<reference evidence="3 4" key="1">
    <citation type="submission" date="2018-08" db="EMBL/GenBank/DDBJ databases">
        <title>Vibrio harveyi strains pathogenic to white snook Centropomus viridis Lockington (1877) and potential probiotic bacteria.</title>
        <authorList>
            <person name="Soto-Rodriguez S."/>
            <person name="Gomez-Gil B."/>
            <person name="Lozano-Olvera R."/>
        </authorList>
    </citation>
    <scope>NUCLEOTIDE SEQUENCE [LARGE SCALE GENOMIC DNA]</scope>
    <source>
        <strain evidence="3 4">CAIM 1508</strain>
    </source>
</reference>
<organism evidence="3 4">
    <name type="scientific">Vibrio harveyi</name>
    <name type="common">Beneckea harveyi</name>
    <dbReference type="NCBI Taxonomy" id="669"/>
    <lineage>
        <taxon>Bacteria</taxon>
        <taxon>Pseudomonadati</taxon>
        <taxon>Pseudomonadota</taxon>
        <taxon>Gammaproteobacteria</taxon>
        <taxon>Vibrionales</taxon>
        <taxon>Vibrionaceae</taxon>
        <taxon>Vibrio</taxon>
    </lineage>
</organism>
<dbReference type="GO" id="GO:0003676">
    <property type="term" value="F:nucleic acid binding"/>
    <property type="evidence" value="ECO:0007669"/>
    <property type="project" value="InterPro"/>
</dbReference>
<sequence>MAEPLTQNDVRNAVRQYLKQNCVVNTYSDSTTYDLIVDKEPYPPKAIFGLAMSKLLGIEVISSHFSAGLKSPCFTTFENLGFEIRLKDGSPWSDAEMEDSVREYLRMLELSRAGDKFNKAQIYRQLSSRHKRGHKSYEFRMQNISYVFELMGRRWVPGLKPKRNITVQQVKLIENLIASIENKPFEGLATFEAKVRESFKKIHVEKPEGDVKPKTSTSTTTSYNRSPEVKGWVLNRANGECECCNEEAPFETEEGKPFLEVHHIVPLVDGGSDTVENCAGICPNCHRMLHFGKAREAKSVELIESIRKKESGS</sequence>
<feature type="domain" description="HNH nuclease" evidence="2">
    <location>
        <begin position="228"/>
        <end position="287"/>
    </location>
</feature>
<keyword evidence="3" id="KW-0540">Nuclease</keyword>
<dbReference type="SMART" id="SM00507">
    <property type="entry name" value="HNHc"/>
    <property type="match status" value="1"/>
</dbReference>
<accession>A0A8B3DAQ9</accession>
<dbReference type="GO" id="GO:0008270">
    <property type="term" value="F:zinc ion binding"/>
    <property type="evidence" value="ECO:0007669"/>
    <property type="project" value="InterPro"/>
</dbReference>
<dbReference type="Gene3D" id="1.10.30.50">
    <property type="match status" value="1"/>
</dbReference>
<dbReference type="InterPro" id="IPR058807">
    <property type="entry name" value="ScoMcrA_N"/>
</dbReference>
<evidence type="ECO:0000313" key="4">
    <source>
        <dbReference type="Proteomes" id="UP000253437"/>
    </source>
</evidence>
<proteinExistence type="predicted"/>
<dbReference type="Pfam" id="PF01844">
    <property type="entry name" value="HNH"/>
    <property type="match status" value="1"/>
</dbReference>
<feature type="region of interest" description="Disordered" evidence="1">
    <location>
        <begin position="206"/>
        <end position="225"/>
    </location>
</feature>
<evidence type="ECO:0000259" key="2">
    <source>
        <dbReference type="SMART" id="SM00507"/>
    </source>
</evidence>
<dbReference type="InterPro" id="IPR002711">
    <property type="entry name" value="HNH"/>
</dbReference>
<keyword evidence="3" id="KW-0378">Hydrolase</keyword>
<dbReference type="Proteomes" id="UP000253437">
    <property type="component" value="Unassembled WGS sequence"/>
</dbReference>
<gene>
    <name evidence="3" type="ORF">DS957_027575</name>
</gene>
<dbReference type="AlphaFoldDB" id="A0A8B3DAQ9"/>
<dbReference type="CDD" id="cd00085">
    <property type="entry name" value="HNHc"/>
    <property type="match status" value="1"/>
</dbReference>
<keyword evidence="3" id="KW-0255">Endonuclease</keyword>
<dbReference type="Pfam" id="PF26345">
    <property type="entry name" value="ScoMcrA_N"/>
    <property type="match status" value="1"/>
</dbReference>